<dbReference type="PROSITE" id="PS51257">
    <property type="entry name" value="PROKAR_LIPOPROTEIN"/>
    <property type="match status" value="1"/>
</dbReference>
<dbReference type="eggNOG" id="COG0715">
    <property type="taxonomic scope" value="Bacteria"/>
</dbReference>
<dbReference type="Gene3D" id="3.40.190.10">
    <property type="entry name" value="Periplasmic binding protein-like II"/>
    <property type="match status" value="2"/>
</dbReference>
<comment type="caution">
    <text evidence="2">The sequence shown here is derived from an EMBL/GenBank/DDBJ whole genome shotgun (WGS) entry which is preliminary data.</text>
</comment>
<feature type="signal peptide" evidence="1">
    <location>
        <begin position="1"/>
        <end position="24"/>
    </location>
</feature>
<keyword evidence="1" id="KW-0732">Signal</keyword>
<evidence type="ECO:0000256" key="1">
    <source>
        <dbReference type="SAM" id="SignalP"/>
    </source>
</evidence>
<dbReference type="EMBL" id="JGZR01000008">
    <property type="protein sequence ID" value="KFJ02513.1"/>
    <property type="molecule type" value="Genomic_DNA"/>
</dbReference>
<name>A0A087E412_9BIFI</name>
<evidence type="ECO:0000313" key="2">
    <source>
        <dbReference type="EMBL" id="KFJ02513.1"/>
    </source>
</evidence>
<evidence type="ECO:0000313" key="3">
    <source>
        <dbReference type="Proteomes" id="UP000029055"/>
    </source>
</evidence>
<protein>
    <submittedName>
        <fullName evidence="2">ABC transporter substrate-binding protein</fullName>
    </submittedName>
</protein>
<dbReference type="PANTHER" id="PTHR30024">
    <property type="entry name" value="ALIPHATIC SULFONATES-BINDING PROTEIN-RELATED"/>
    <property type="match status" value="1"/>
</dbReference>
<dbReference type="SUPFAM" id="SSF53850">
    <property type="entry name" value="Periplasmic binding protein-like II"/>
    <property type="match status" value="1"/>
</dbReference>
<reference evidence="2 3" key="1">
    <citation type="submission" date="2014-03" db="EMBL/GenBank/DDBJ databases">
        <title>Genomics of Bifidobacteria.</title>
        <authorList>
            <person name="Ventura M."/>
            <person name="Milani C."/>
            <person name="Lugli G.A."/>
        </authorList>
    </citation>
    <scope>NUCLEOTIDE SEQUENCE [LARGE SCALE GENOMIC DNA]</scope>
    <source>
        <strain evidence="2 3">LMG 11597</strain>
    </source>
</reference>
<dbReference type="Proteomes" id="UP000029055">
    <property type="component" value="Unassembled WGS sequence"/>
</dbReference>
<organism evidence="2 3">
    <name type="scientific">Bifidobacterium subtile</name>
    <dbReference type="NCBI Taxonomy" id="77635"/>
    <lineage>
        <taxon>Bacteria</taxon>
        <taxon>Bacillati</taxon>
        <taxon>Actinomycetota</taxon>
        <taxon>Actinomycetes</taxon>
        <taxon>Bifidobacteriales</taxon>
        <taxon>Bifidobacteriaceae</taxon>
        <taxon>Bifidobacterium</taxon>
    </lineage>
</organism>
<feature type="chain" id="PRO_5038725866" evidence="1">
    <location>
        <begin position="25"/>
        <end position="348"/>
    </location>
</feature>
<dbReference type="AlphaFoldDB" id="A0A087E412"/>
<proteinExistence type="predicted"/>
<gene>
    <name evidence="2" type="ORF">BISU_1713</name>
</gene>
<keyword evidence="3" id="KW-1185">Reference proteome</keyword>
<sequence length="348" mass="37358">MRVKNVNRYIAQSLALVTSVILLASGCGSSASSSASTSNALSVGYASCAHCIPMSLIPDQAKGVKLDMHQFQNGNDSLMALMSKKVDVAQVTYGHLVTALNQGSPVVAISGQINGGSDIILSNDMKDKVSPGNWKELSSYIKQKASDGAKLKIGANRGSSQDLQMRAQFSAEGIDVNKELDFVNISNPADFKNNLVNKQIDLVSAVEPFASGIILSNSGYHFAYPYDQPMSNLTNIILTRDDVIKSKSDALQQFVDANVEVVKSLKDDTKPWVDAIVAKTSLDKATAQRAVKNATPDYTIKLKSAEQVAKTLKDLGYVQKDVSGEVSSHVDYSFLAKATKQSETQLGK</sequence>
<dbReference type="STRING" id="77635.BISU_1713"/>
<dbReference type="PANTHER" id="PTHR30024:SF42">
    <property type="entry name" value="ALIPHATIC SULFONATES-BINDING PROTEIN-RELATED"/>
    <property type="match status" value="1"/>
</dbReference>
<dbReference type="Pfam" id="PF13379">
    <property type="entry name" value="NMT1_2"/>
    <property type="match status" value="1"/>
</dbReference>
<accession>A0A087E412</accession>